<evidence type="ECO:0000256" key="4">
    <source>
        <dbReference type="ARBA" id="ARBA00022989"/>
    </source>
</evidence>
<dbReference type="Pfam" id="PF02687">
    <property type="entry name" value="FtsX"/>
    <property type="match status" value="2"/>
</dbReference>
<dbReference type="EMBL" id="JACTVJ010000014">
    <property type="protein sequence ID" value="MBC9716570.1"/>
    <property type="molecule type" value="Genomic_DNA"/>
</dbReference>
<reference evidence="10 11" key="1">
    <citation type="submission" date="2020-08" db="EMBL/GenBank/DDBJ databases">
        <title>Genemic of Streptomyces polyaspartic.</title>
        <authorList>
            <person name="Liu W."/>
        </authorList>
    </citation>
    <scope>NUCLEOTIDE SEQUENCE [LARGE SCALE GENOMIC DNA]</scope>
    <source>
        <strain evidence="10 11">TRM66268-LWL</strain>
    </source>
</reference>
<comment type="caution">
    <text evidence="10">The sequence shown here is derived from an EMBL/GenBank/DDBJ whole genome shotgun (WGS) entry which is preliminary data.</text>
</comment>
<proteinExistence type="inferred from homology"/>
<feature type="transmembrane region" description="Helical" evidence="7">
    <location>
        <begin position="818"/>
        <end position="838"/>
    </location>
</feature>
<feature type="domain" description="MacB-like periplasmic core" evidence="9">
    <location>
        <begin position="499"/>
        <end position="687"/>
    </location>
</feature>
<evidence type="ECO:0000313" key="11">
    <source>
        <dbReference type="Proteomes" id="UP000642284"/>
    </source>
</evidence>
<dbReference type="Proteomes" id="UP000642284">
    <property type="component" value="Unassembled WGS sequence"/>
</dbReference>
<dbReference type="RefSeq" id="WP_187817000.1">
    <property type="nucleotide sequence ID" value="NZ_JACTVJ010000014.1"/>
</dbReference>
<evidence type="ECO:0000256" key="6">
    <source>
        <dbReference type="ARBA" id="ARBA00038076"/>
    </source>
</evidence>
<feature type="transmembrane region" description="Helical" evidence="7">
    <location>
        <begin position="727"/>
        <end position="752"/>
    </location>
</feature>
<evidence type="ECO:0000256" key="5">
    <source>
        <dbReference type="ARBA" id="ARBA00023136"/>
    </source>
</evidence>
<dbReference type="InterPro" id="IPR025857">
    <property type="entry name" value="MacB_PCD"/>
</dbReference>
<evidence type="ECO:0000259" key="9">
    <source>
        <dbReference type="Pfam" id="PF12704"/>
    </source>
</evidence>
<feature type="transmembrane region" description="Helical" evidence="7">
    <location>
        <begin position="272"/>
        <end position="297"/>
    </location>
</feature>
<feature type="transmembrane region" description="Helical" evidence="7">
    <location>
        <begin position="499"/>
        <end position="520"/>
    </location>
</feature>
<evidence type="ECO:0000256" key="2">
    <source>
        <dbReference type="ARBA" id="ARBA00022475"/>
    </source>
</evidence>
<name>A0ABR7SM61_9ACTN</name>
<feature type="transmembrane region" description="Helical" evidence="7">
    <location>
        <begin position="362"/>
        <end position="386"/>
    </location>
</feature>
<feature type="transmembrane region" description="Helical" evidence="7">
    <location>
        <begin position="320"/>
        <end position="342"/>
    </location>
</feature>
<evidence type="ECO:0000256" key="1">
    <source>
        <dbReference type="ARBA" id="ARBA00004651"/>
    </source>
</evidence>
<feature type="transmembrane region" description="Helical" evidence="7">
    <location>
        <begin position="773"/>
        <end position="798"/>
    </location>
</feature>
<accession>A0ABR7SM61</accession>
<feature type="domain" description="ABC3 transporter permease C-terminal" evidence="8">
    <location>
        <begin position="275"/>
        <end position="394"/>
    </location>
</feature>
<evidence type="ECO:0000256" key="7">
    <source>
        <dbReference type="SAM" id="Phobius"/>
    </source>
</evidence>
<feature type="domain" description="ABC3 transporter permease C-terminal" evidence="8">
    <location>
        <begin position="731"/>
        <end position="847"/>
    </location>
</feature>
<evidence type="ECO:0000256" key="3">
    <source>
        <dbReference type="ARBA" id="ARBA00022692"/>
    </source>
</evidence>
<dbReference type="InterPro" id="IPR003838">
    <property type="entry name" value="ABC3_permease_C"/>
</dbReference>
<keyword evidence="11" id="KW-1185">Reference proteome</keyword>
<keyword evidence="3 7" id="KW-0812">Transmembrane</keyword>
<dbReference type="Pfam" id="PF12704">
    <property type="entry name" value="MacB_PCD"/>
    <property type="match status" value="2"/>
</dbReference>
<feature type="transmembrane region" description="Helical" evidence="7">
    <location>
        <begin position="442"/>
        <end position="465"/>
    </location>
</feature>
<keyword evidence="5 7" id="KW-0472">Membrane</keyword>
<keyword evidence="4 7" id="KW-1133">Transmembrane helix</keyword>
<evidence type="ECO:0000313" key="10">
    <source>
        <dbReference type="EMBL" id="MBC9716570.1"/>
    </source>
</evidence>
<dbReference type="PANTHER" id="PTHR30572:SF4">
    <property type="entry name" value="ABC TRANSPORTER PERMEASE YTRF"/>
    <property type="match status" value="1"/>
</dbReference>
<organism evidence="10 11">
    <name type="scientific">Streptomyces polyasparticus</name>
    <dbReference type="NCBI Taxonomy" id="2767826"/>
    <lineage>
        <taxon>Bacteria</taxon>
        <taxon>Bacillati</taxon>
        <taxon>Actinomycetota</taxon>
        <taxon>Actinomycetes</taxon>
        <taxon>Kitasatosporales</taxon>
        <taxon>Streptomycetaceae</taxon>
        <taxon>Streptomyces</taxon>
    </lineage>
</organism>
<comment type="subcellular location">
    <subcellularLocation>
        <location evidence="1">Cell membrane</location>
        <topology evidence="1">Multi-pass membrane protein</topology>
    </subcellularLocation>
</comment>
<evidence type="ECO:0000259" key="8">
    <source>
        <dbReference type="Pfam" id="PF02687"/>
    </source>
</evidence>
<dbReference type="PANTHER" id="PTHR30572">
    <property type="entry name" value="MEMBRANE COMPONENT OF TRANSPORTER-RELATED"/>
    <property type="match status" value="1"/>
</dbReference>
<keyword evidence="2" id="KW-1003">Cell membrane</keyword>
<protein>
    <submittedName>
        <fullName evidence="10">ABC transporter permease</fullName>
    </submittedName>
</protein>
<feature type="domain" description="MacB-like periplasmic core" evidence="9">
    <location>
        <begin position="17"/>
        <end position="239"/>
    </location>
</feature>
<comment type="similarity">
    <text evidence="6">Belongs to the ABC-4 integral membrane protein family.</text>
</comment>
<gene>
    <name evidence="10" type="ORF">H9Y04_28960</name>
</gene>
<feature type="transmembrane region" description="Helical" evidence="7">
    <location>
        <begin position="417"/>
        <end position="436"/>
    </location>
</feature>
<sequence>MLRTALRNLLAHKARLVMTALAVMLGVAFVSGTLVFGDTVASAYRSAYSKSLDGVDVAVNAEGRPGDGIPEAGKNKTALDSALVSRIKDVPGVASVRPTVNGRATLATKGGDPLGADTNWQNLAVNYAPGPDGKDLQYPLVQGRGPAASDEIALAASTAKKAGYRVGDTVRFATDGPALTKKLVGLVDTDDPRVDAGSLALFDTATAQKLFVAPGHYDEIAVKAKPGTDQQQLTAAVQKALPEEGASATSGAALASQQSRMLDDMTGSLTKALLVFAGIALFVGAFIIANTFTMLIAQRTREIALLRAVGASRKQVVRSVLAEAALLGLLASAAGFVLGLGIASVMTPLLNSTDAALPEGPLVIGVQPLIASLAVGVAVTVVAAWLPARKAARVAPVEAMSTVDAAPAQRSLVVRNVLGGVLAGAGLLVMGYVSTIEKPDELALLTGMFGAGLFLMALIVLAPLLSRPVVGLAGRLTERLFGVSGKLAKENALRNPRRTAATASALMVGLCMITGLTVAAQSAQQAVAADVTRGLAADYKISNAAWNGIEPAAAERIAHVPGVAAAAPLATASWDASGQMATVTGTEPGALAKVSDLHFTSGALSEVGPGRIAVADAFAKESGLAVGDTVQARIGASYDGKGGAEKSLRVVGVYEKNDTVTDVLGSLGDVLPQAKGLDSVLVKAAPGSGGVESALRDALGNSPLLKVQDRDQIVAQQVGGVNTVLNMMYGLLGMAVLIAVLGVINTLAMSVFERTREIGMLRAIGLDRAGIRSMVRLESVVICLFGAALGIGSGIFLAWLNSGLAGGGLPSYETVLPWVRLLVFVLLAVVVGVLAAIWPARRAARLDVLGAVNAQ</sequence>
<dbReference type="InterPro" id="IPR050250">
    <property type="entry name" value="Macrolide_Exporter_MacB"/>
</dbReference>